<dbReference type="RefSeq" id="WP_171559650.1">
    <property type="nucleotide sequence ID" value="NZ_JABFCS010000001.1"/>
</dbReference>
<sequence>MSTRNKYESRARADDTGSDPQGGGTSKLLQRLLHKMAGTDGQQRGDGAPKPPPGHRSGSGADSVAPYLDEARNSRPGPLE</sequence>
<accession>A0A849KBF9</accession>
<comment type="caution">
    <text evidence="2">The sequence shown here is derived from an EMBL/GenBank/DDBJ whole genome shotgun (WGS) entry which is preliminary data.</text>
</comment>
<feature type="compositionally biased region" description="Basic and acidic residues" evidence="1">
    <location>
        <begin position="1"/>
        <end position="15"/>
    </location>
</feature>
<dbReference type="Proteomes" id="UP000552954">
    <property type="component" value="Unassembled WGS sequence"/>
</dbReference>
<evidence type="ECO:0000313" key="2">
    <source>
        <dbReference type="EMBL" id="NNU43784.1"/>
    </source>
</evidence>
<protein>
    <submittedName>
        <fullName evidence="2">Uncharacterized protein</fullName>
    </submittedName>
</protein>
<reference evidence="2 3" key="1">
    <citation type="submission" date="2020-05" db="EMBL/GenBank/DDBJ databases">
        <authorList>
            <person name="Khan S.A."/>
            <person name="Jeon C.O."/>
            <person name="Chun B.H."/>
        </authorList>
    </citation>
    <scope>NUCLEOTIDE SEQUENCE [LARGE SCALE GENOMIC DNA]</scope>
    <source>
        <strain evidence="2 3">B156</strain>
    </source>
</reference>
<evidence type="ECO:0000256" key="1">
    <source>
        <dbReference type="SAM" id="MobiDB-lite"/>
    </source>
</evidence>
<name>A0A849KBF9_9BURK</name>
<dbReference type="AlphaFoldDB" id="A0A849KBF9"/>
<feature type="region of interest" description="Disordered" evidence="1">
    <location>
        <begin position="1"/>
        <end position="80"/>
    </location>
</feature>
<evidence type="ECO:0000313" key="3">
    <source>
        <dbReference type="Proteomes" id="UP000552954"/>
    </source>
</evidence>
<dbReference type="EMBL" id="JABFCS010000001">
    <property type="protein sequence ID" value="NNU43784.1"/>
    <property type="molecule type" value="Genomic_DNA"/>
</dbReference>
<organism evidence="2 3">
    <name type="scientific">Ramlibacter montanisoli</name>
    <dbReference type="NCBI Taxonomy" id="2732512"/>
    <lineage>
        <taxon>Bacteria</taxon>
        <taxon>Pseudomonadati</taxon>
        <taxon>Pseudomonadota</taxon>
        <taxon>Betaproteobacteria</taxon>
        <taxon>Burkholderiales</taxon>
        <taxon>Comamonadaceae</taxon>
        <taxon>Ramlibacter</taxon>
    </lineage>
</organism>
<reference evidence="2 3" key="2">
    <citation type="submission" date="2020-06" db="EMBL/GenBank/DDBJ databases">
        <title>Ramlibacter rhizophilus sp. nov., isolated from rhizosphere soil of national flower Mugunghwa from South Korea.</title>
        <authorList>
            <person name="Zheng-Fei Y."/>
            <person name="Huan T."/>
        </authorList>
    </citation>
    <scope>NUCLEOTIDE SEQUENCE [LARGE SCALE GENOMIC DNA]</scope>
    <source>
        <strain evidence="2 3">B156</strain>
    </source>
</reference>
<proteinExistence type="predicted"/>
<keyword evidence="3" id="KW-1185">Reference proteome</keyword>
<gene>
    <name evidence="2" type="ORF">HK415_12395</name>
</gene>